<keyword evidence="4" id="KW-0508">mRNA splicing</keyword>
<evidence type="ECO:0000313" key="6">
    <source>
        <dbReference type="EMBL" id="PVV03003.1"/>
    </source>
</evidence>
<dbReference type="GO" id="GO:0045292">
    <property type="term" value="P:mRNA cis splicing, via spliceosome"/>
    <property type="evidence" value="ECO:0007669"/>
    <property type="project" value="TreeGrafter"/>
</dbReference>
<dbReference type="STRING" id="133381.A0A2T9ZEH8"/>
<dbReference type="Proteomes" id="UP000245609">
    <property type="component" value="Unassembled WGS sequence"/>
</dbReference>
<proteinExistence type="inferred from homology"/>
<evidence type="ECO:0000256" key="3">
    <source>
        <dbReference type="ARBA" id="ARBA00022664"/>
    </source>
</evidence>
<evidence type="ECO:0000256" key="4">
    <source>
        <dbReference type="ARBA" id="ARBA00023187"/>
    </source>
</evidence>
<dbReference type="PANTHER" id="PTHR12718">
    <property type="entry name" value="CELL CYCLE CONTROL PROTEIN CWF15"/>
    <property type="match status" value="1"/>
</dbReference>
<protein>
    <recommendedName>
        <fullName evidence="8">Cwf15/Cwc15 cell cycle control protein</fullName>
    </recommendedName>
</protein>
<keyword evidence="7" id="KW-1185">Reference proteome</keyword>
<feature type="region of interest" description="Disordered" evidence="5">
    <location>
        <begin position="86"/>
        <end position="178"/>
    </location>
</feature>
<evidence type="ECO:0000256" key="1">
    <source>
        <dbReference type="ARBA" id="ARBA00003777"/>
    </source>
</evidence>
<dbReference type="GO" id="GO:0003723">
    <property type="term" value="F:RNA binding"/>
    <property type="evidence" value="ECO:0007669"/>
    <property type="project" value="TreeGrafter"/>
</dbReference>
<evidence type="ECO:0000313" key="7">
    <source>
        <dbReference type="Proteomes" id="UP000245609"/>
    </source>
</evidence>
<feature type="compositionally biased region" description="Polar residues" evidence="5">
    <location>
        <begin position="18"/>
        <end position="30"/>
    </location>
</feature>
<dbReference type="AlphaFoldDB" id="A0A2T9ZEH8"/>
<evidence type="ECO:0008006" key="8">
    <source>
        <dbReference type="Google" id="ProtNLM"/>
    </source>
</evidence>
<dbReference type="Pfam" id="PF04889">
    <property type="entry name" value="Cwf_Cwc_15"/>
    <property type="match status" value="1"/>
</dbReference>
<gene>
    <name evidence="6" type="ORF">BB560_002528</name>
</gene>
<dbReference type="PANTHER" id="PTHR12718:SF2">
    <property type="entry name" value="SPLICEOSOME-ASSOCIATED PROTEIN CWC15 HOMOLOG"/>
    <property type="match status" value="1"/>
</dbReference>
<accession>A0A2T9ZEH8</accession>
<feature type="region of interest" description="Disordered" evidence="5">
    <location>
        <begin position="1"/>
        <end position="48"/>
    </location>
</feature>
<keyword evidence="3" id="KW-0507">mRNA processing</keyword>
<comment type="caution">
    <text evidence="6">The sequence shown here is derived from an EMBL/GenBank/DDBJ whole genome shotgun (WGS) entry which is preliminary data.</text>
</comment>
<evidence type="ECO:0000256" key="2">
    <source>
        <dbReference type="ARBA" id="ARBA00006644"/>
    </source>
</evidence>
<organism evidence="6 7">
    <name type="scientific">Smittium megazygosporum</name>
    <dbReference type="NCBI Taxonomy" id="133381"/>
    <lineage>
        <taxon>Eukaryota</taxon>
        <taxon>Fungi</taxon>
        <taxon>Fungi incertae sedis</taxon>
        <taxon>Zoopagomycota</taxon>
        <taxon>Kickxellomycotina</taxon>
        <taxon>Harpellomycetes</taxon>
        <taxon>Harpellales</taxon>
        <taxon>Legeriomycetaceae</taxon>
        <taxon>Smittium</taxon>
    </lineage>
</organism>
<feature type="compositionally biased region" description="Basic and acidic residues" evidence="5">
    <location>
        <begin position="93"/>
        <end position="103"/>
    </location>
</feature>
<sequence>MTTAARPTFDTARGRDSTAPTLQISSQDLPSHTKLKYRKPGQGGEADHIDNIQLREQLMKDEKESLENAKKELFGAAYESMKAIEYPDVENSETNKIESEKQAFLRSLQTDDNLSESEASDAEDGTTDSSDDDSDDETALLMKELEKIKKERELERKRKEMEEKSAEMEANHDEIMSGNPLLDANADFSVKRRWDEDVVFKNQARDMLDRPQKRFVNDMLRSDFHKKFMKRYFQ</sequence>
<comment type="function">
    <text evidence="1">Involved in pre-mRNA splicing.</text>
</comment>
<dbReference type="EMBL" id="MBFS01000289">
    <property type="protein sequence ID" value="PVV03003.1"/>
    <property type="molecule type" value="Genomic_DNA"/>
</dbReference>
<evidence type="ECO:0000256" key="5">
    <source>
        <dbReference type="SAM" id="MobiDB-lite"/>
    </source>
</evidence>
<name>A0A2T9ZEH8_9FUNG</name>
<reference evidence="6 7" key="1">
    <citation type="journal article" date="2018" name="MBio">
        <title>Comparative Genomics Reveals the Core Gene Toolbox for the Fungus-Insect Symbiosis.</title>
        <authorList>
            <person name="Wang Y."/>
            <person name="Stata M."/>
            <person name="Wang W."/>
            <person name="Stajich J.E."/>
            <person name="White M.M."/>
            <person name="Moncalvo J.M."/>
        </authorList>
    </citation>
    <scope>NUCLEOTIDE SEQUENCE [LARGE SCALE GENOMIC DNA]</scope>
    <source>
        <strain evidence="6 7">SC-DP-2</strain>
    </source>
</reference>
<comment type="similarity">
    <text evidence="2">Belongs to the CWC15 family.</text>
</comment>
<feature type="compositionally biased region" description="Basic and acidic residues" evidence="5">
    <location>
        <begin position="143"/>
        <end position="175"/>
    </location>
</feature>
<dbReference type="GO" id="GO:0071013">
    <property type="term" value="C:catalytic step 2 spliceosome"/>
    <property type="evidence" value="ECO:0007669"/>
    <property type="project" value="TreeGrafter"/>
</dbReference>
<dbReference type="InterPro" id="IPR006973">
    <property type="entry name" value="Cwf_Cwc_15"/>
</dbReference>
<dbReference type="OrthoDB" id="30179at2759"/>
<feature type="compositionally biased region" description="Acidic residues" evidence="5">
    <location>
        <begin position="113"/>
        <end position="138"/>
    </location>
</feature>